<gene>
    <name evidence="1" type="ORF">QNI19_37430</name>
</gene>
<evidence type="ECO:0000313" key="1">
    <source>
        <dbReference type="EMBL" id="MDJ1498675.1"/>
    </source>
</evidence>
<evidence type="ECO:0000313" key="2">
    <source>
        <dbReference type="Proteomes" id="UP001228581"/>
    </source>
</evidence>
<dbReference type="EMBL" id="JASJOT010000054">
    <property type="protein sequence ID" value="MDJ1498675.1"/>
    <property type="molecule type" value="Genomic_DNA"/>
</dbReference>
<keyword evidence="2" id="KW-1185">Reference proteome</keyword>
<accession>A0ABT7CY23</accession>
<name>A0ABT7CY23_9BACT</name>
<comment type="caution">
    <text evidence="1">The sequence shown here is derived from an EMBL/GenBank/DDBJ whole genome shotgun (WGS) entry which is preliminary data.</text>
</comment>
<proteinExistence type="predicted"/>
<sequence>MLFLILTGCMANPEQPPLTTLEKAYFSQIAQQCGCSVVRSVNPRDNDIFFSKAEKSDLFSKGSYIIEMDRLPAGVLEKKDSLQKASRQIAKKLHKQVLGKAFTYSYDEITVIYTYRYNEASMSHASFTYLNKELETNKLNQSLH</sequence>
<dbReference type="Proteomes" id="UP001228581">
    <property type="component" value="Unassembled WGS sequence"/>
</dbReference>
<evidence type="ECO:0008006" key="3">
    <source>
        <dbReference type="Google" id="ProtNLM"/>
    </source>
</evidence>
<protein>
    <recommendedName>
        <fullName evidence="3">Lipoprotein</fullName>
    </recommendedName>
</protein>
<dbReference type="RefSeq" id="WP_314005310.1">
    <property type="nucleotide sequence ID" value="NZ_JASJOT010000054.1"/>
</dbReference>
<reference evidence="1 2" key="1">
    <citation type="submission" date="2023-05" db="EMBL/GenBank/DDBJ databases">
        <authorList>
            <person name="Zhang X."/>
        </authorList>
    </citation>
    <scope>NUCLEOTIDE SEQUENCE [LARGE SCALE GENOMIC DNA]</scope>
    <source>
        <strain evidence="1 2">DM2B3-1</strain>
    </source>
</reference>
<organism evidence="1 2">
    <name type="scientific">Xanthocytophaga flava</name>
    <dbReference type="NCBI Taxonomy" id="3048013"/>
    <lineage>
        <taxon>Bacteria</taxon>
        <taxon>Pseudomonadati</taxon>
        <taxon>Bacteroidota</taxon>
        <taxon>Cytophagia</taxon>
        <taxon>Cytophagales</taxon>
        <taxon>Rhodocytophagaceae</taxon>
        <taxon>Xanthocytophaga</taxon>
    </lineage>
</organism>